<dbReference type="EMBL" id="QXFT01002796">
    <property type="protein sequence ID" value="KAE9293028.1"/>
    <property type="molecule type" value="Genomic_DNA"/>
</dbReference>
<evidence type="ECO:0000313" key="8">
    <source>
        <dbReference type="EMBL" id="KAE9293028.1"/>
    </source>
</evidence>
<accession>A0A6A4CKN5</accession>
<keyword evidence="4 5" id="KW-0732">Signal</keyword>
<organism evidence="8 10">
    <name type="scientific">Phytophthora rubi</name>
    <dbReference type="NCBI Taxonomy" id="129364"/>
    <lineage>
        <taxon>Eukaryota</taxon>
        <taxon>Sar</taxon>
        <taxon>Stramenopiles</taxon>
        <taxon>Oomycota</taxon>
        <taxon>Peronosporomycetes</taxon>
        <taxon>Peronosporales</taxon>
        <taxon>Peronosporaceae</taxon>
        <taxon>Phytophthora</taxon>
    </lineage>
</organism>
<gene>
    <name evidence="7" type="ORF">PR001_g27395</name>
    <name evidence="6" type="ORF">PR002_g27514</name>
    <name evidence="8" type="ORF">PR003_g24608</name>
</gene>
<feature type="chain" id="PRO_5044948140" description="RxLR effector protein" evidence="5">
    <location>
        <begin position="24"/>
        <end position="206"/>
    </location>
</feature>
<dbReference type="Proteomes" id="UP000435112">
    <property type="component" value="Unassembled WGS sequence"/>
</dbReference>
<reference evidence="8 10" key="1">
    <citation type="submission" date="2018-08" db="EMBL/GenBank/DDBJ databases">
        <title>Genomic investigation of the strawberry pathogen Phytophthora fragariae indicates pathogenicity is determined by transcriptional variation in three key races.</title>
        <authorList>
            <person name="Adams T.M."/>
            <person name="Armitage A.D."/>
            <person name="Sobczyk M.K."/>
            <person name="Bates H.J."/>
            <person name="Dunwell J.M."/>
            <person name="Nellist C.F."/>
            <person name="Harrison R.J."/>
        </authorList>
    </citation>
    <scope>NUCLEOTIDE SEQUENCE [LARGE SCALE GENOMIC DNA]</scope>
    <source>
        <strain evidence="7 9">SCRP249</strain>
        <strain evidence="6 11">SCRP324</strain>
        <strain evidence="8 10">SCRP333</strain>
    </source>
</reference>
<comment type="domain">
    <text evidence="5">The RxLR-dEER motif acts to carry the protein into the host cell cytoplasm through binding to cell surface phosphatidylinositol-3-phosphate.</text>
</comment>
<evidence type="ECO:0000313" key="9">
    <source>
        <dbReference type="Proteomes" id="UP000429607"/>
    </source>
</evidence>
<protein>
    <recommendedName>
        <fullName evidence="5">RxLR effector protein</fullName>
    </recommendedName>
</protein>
<evidence type="ECO:0000313" key="6">
    <source>
        <dbReference type="EMBL" id="KAE8969178.1"/>
    </source>
</evidence>
<dbReference type="Pfam" id="PF16810">
    <property type="entry name" value="RXLR"/>
    <property type="match status" value="1"/>
</dbReference>
<comment type="function">
    <text evidence="5">Effector that suppresses plant defense responses during pathogen infection.</text>
</comment>
<dbReference type="OrthoDB" id="10339762at2759"/>
<evidence type="ECO:0000256" key="5">
    <source>
        <dbReference type="RuleBase" id="RU367124"/>
    </source>
</evidence>
<feature type="signal peptide" evidence="5">
    <location>
        <begin position="1"/>
        <end position="23"/>
    </location>
</feature>
<evidence type="ECO:0000313" key="7">
    <source>
        <dbReference type="EMBL" id="KAE8969784.1"/>
    </source>
</evidence>
<dbReference type="Proteomes" id="UP000434957">
    <property type="component" value="Unassembled WGS sequence"/>
</dbReference>
<dbReference type="EMBL" id="QXFV01004412">
    <property type="protein sequence ID" value="KAE8969784.1"/>
    <property type="molecule type" value="Genomic_DNA"/>
</dbReference>
<dbReference type="InterPro" id="IPR031825">
    <property type="entry name" value="RXLR"/>
</dbReference>
<sequence>MQLGAFLLLAVTALLTCCDAVSASENVSLSVTETTSSDLGRSLRTSETGGDRRIKDLDDEERTKEFHQDMAKWLAKLTETSVPKSEKNTFGESMANWFATLTSKREKLTKSNSLKRLEADEAIVMDRLQHSLTQKFKSSKQDPDEMFKEMKLNPEYAGIKKFDHKLFQKASDNYMETYARYYLWHSYSAYYRTQHPKWVSKLGKAS</sequence>
<dbReference type="AlphaFoldDB" id="A0A6A4CKN5"/>
<comment type="subcellular location">
    <subcellularLocation>
        <location evidence="1 5">Secreted</location>
    </subcellularLocation>
</comment>
<comment type="caution">
    <text evidence="8">The sequence shown here is derived from an EMBL/GenBank/DDBJ whole genome shotgun (WGS) entry which is preliminary data.</text>
</comment>
<dbReference type="Proteomes" id="UP000429607">
    <property type="component" value="Unassembled WGS sequence"/>
</dbReference>
<proteinExistence type="inferred from homology"/>
<evidence type="ECO:0000313" key="10">
    <source>
        <dbReference type="Proteomes" id="UP000434957"/>
    </source>
</evidence>
<name>A0A6A4CKN5_9STRA</name>
<evidence type="ECO:0000313" key="11">
    <source>
        <dbReference type="Proteomes" id="UP000435112"/>
    </source>
</evidence>
<dbReference type="EMBL" id="QXFU01004362">
    <property type="protein sequence ID" value="KAE8969178.1"/>
    <property type="molecule type" value="Genomic_DNA"/>
</dbReference>
<keyword evidence="10" id="KW-1185">Reference proteome</keyword>
<evidence type="ECO:0000256" key="1">
    <source>
        <dbReference type="ARBA" id="ARBA00004613"/>
    </source>
</evidence>
<evidence type="ECO:0000256" key="2">
    <source>
        <dbReference type="ARBA" id="ARBA00010400"/>
    </source>
</evidence>
<keyword evidence="3 5" id="KW-0964">Secreted</keyword>
<evidence type="ECO:0000256" key="4">
    <source>
        <dbReference type="ARBA" id="ARBA00022729"/>
    </source>
</evidence>
<evidence type="ECO:0000256" key="3">
    <source>
        <dbReference type="ARBA" id="ARBA00022525"/>
    </source>
</evidence>
<comment type="similarity">
    <text evidence="2 5">Belongs to the RxLR effector family.</text>
</comment>